<gene>
    <name evidence="2" type="primary">LOC108735708</name>
</gene>
<sequence length="299" mass="34392">MALSLNHSIIKIFKFSSVLNQGSVKTLITGYKLNGSIQHQSRVVAKMKVSCQQHCKTLSDKSITCDSKESLSDVIHQLYLPSYNCINYSNNLRSSRFHLSTQTKSDRVLAKDNADSSDKKDPEKLRRVFLTLSDNLPKLFIQTMDYNIYHENMIFENNITGRKTVGLYNYVKQIALLRTVGHLKFAYVKFEVLKITQHPEDFTVKVRWRIRGISGLKVLALFWKYKLWDIERLFNKAEGWYDGFSTFYVDNNGKVIKHVADKMMPDSEPELTRSKLPTLDGATKLALIVGVIPKDILFL</sequence>
<name>A0A7F5QYE3_AGRPL</name>
<dbReference type="InterPro" id="IPR018790">
    <property type="entry name" value="DUF2358"/>
</dbReference>
<evidence type="ECO:0000313" key="1">
    <source>
        <dbReference type="Proteomes" id="UP000192223"/>
    </source>
</evidence>
<dbReference type="AlphaFoldDB" id="A0A7F5QYE3"/>
<organism evidence="1 2">
    <name type="scientific">Agrilus planipennis</name>
    <name type="common">Emerald ash borer</name>
    <name type="synonym">Agrilus marcopoli</name>
    <dbReference type="NCBI Taxonomy" id="224129"/>
    <lineage>
        <taxon>Eukaryota</taxon>
        <taxon>Metazoa</taxon>
        <taxon>Ecdysozoa</taxon>
        <taxon>Arthropoda</taxon>
        <taxon>Hexapoda</taxon>
        <taxon>Insecta</taxon>
        <taxon>Pterygota</taxon>
        <taxon>Neoptera</taxon>
        <taxon>Endopterygota</taxon>
        <taxon>Coleoptera</taxon>
        <taxon>Polyphaga</taxon>
        <taxon>Elateriformia</taxon>
        <taxon>Buprestoidea</taxon>
        <taxon>Buprestidae</taxon>
        <taxon>Agrilinae</taxon>
        <taxon>Agrilus</taxon>
    </lineage>
</organism>
<dbReference type="RefSeq" id="XP_025830265.1">
    <property type="nucleotide sequence ID" value="XM_025974480.1"/>
</dbReference>
<dbReference type="Proteomes" id="UP000192223">
    <property type="component" value="Unplaced"/>
</dbReference>
<dbReference type="PANTHER" id="PTHR31094">
    <property type="entry name" value="RIKEN CDNA 2310061I04 GENE"/>
    <property type="match status" value="1"/>
</dbReference>
<dbReference type="GeneID" id="108735708"/>
<dbReference type="PANTHER" id="PTHR31094:SF2">
    <property type="entry name" value="RIKEN CDNA 2310061I04 GENE"/>
    <property type="match status" value="1"/>
</dbReference>
<dbReference type="KEGG" id="apln:108735708"/>
<accession>A0A7F5QYE3</accession>
<dbReference type="FunCoup" id="A0A7F5QYE3">
    <property type="interactions" value="31"/>
</dbReference>
<dbReference type="InParanoid" id="A0A7F5QYE3"/>
<keyword evidence="1" id="KW-1185">Reference proteome</keyword>
<evidence type="ECO:0000313" key="2">
    <source>
        <dbReference type="RefSeq" id="XP_025830265.1"/>
    </source>
</evidence>
<proteinExistence type="predicted"/>
<dbReference type="OrthoDB" id="44820at2759"/>
<dbReference type="Pfam" id="PF10184">
    <property type="entry name" value="DUF2358"/>
    <property type="match status" value="1"/>
</dbReference>
<protein>
    <submittedName>
        <fullName evidence="2">Uncharacterized protein C6orf136 homolog isoform X1</fullName>
    </submittedName>
</protein>
<reference evidence="2" key="1">
    <citation type="submission" date="2025-08" db="UniProtKB">
        <authorList>
            <consortium name="RefSeq"/>
        </authorList>
    </citation>
    <scope>IDENTIFICATION</scope>
    <source>
        <tissue evidence="2">Entire body</tissue>
    </source>
</reference>